<evidence type="ECO:0000313" key="6">
    <source>
        <dbReference type="EMBL" id="AKL90513.1"/>
    </source>
</evidence>
<accession>A0A0M3N0G8</accession>
<dbReference type="GO" id="GO:0005634">
    <property type="term" value="C:nucleus"/>
    <property type="evidence" value="ECO:0007669"/>
    <property type="project" value="TreeGrafter"/>
</dbReference>
<reference evidence="6" key="1">
    <citation type="journal article" date="2015" name="Curr. Biol.">
        <title>African Lungfish Reveal the Evolutionary Origins of Organized Mucosal Lymphoid Tissue in Vertebrates.</title>
        <authorList>
            <person name="Tacchi L."/>
            <person name="Larragoite E.T."/>
            <person name="Munoz P."/>
            <person name="Amemiya C.T."/>
            <person name="Salinas I."/>
        </authorList>
    </citation>
    <scope>NUCLEOTIDE SEQUENCE</scope>
</reference>
<evidence type="ECO:0000259" key="5">
    <source>
        <dbReference type="PROSITE" id="PS51747"/>
    </source>
</evidence>
<keyword evidence="4" id="KW-0378">Hydrolase</keyword>
<dbReference type="InterPro" id="IPR050610">
    <property type="entry name" value="APOBEC_Cyt_Deaminase"/>
</dbReference>
<dbReference type="PANTHER" id="PTHR13857:SF26">
    <property type="entry name" value="C-U-EDITING ENZYME APOBEC-1"/>
    <property type="match status" value="1"/>
</dbReference>
<evidence type="ECO:0000256" key="2">
    <source>
        <dbReference type="ARBA" id="ARBA00006576"/>
    </source>
</evidence>
<dbReference type="InterPro" id="IPR016193">
    <property type="entry name" value="Cytidine_deaminase-like"/>
</dbReference>
<dbReference type="EMBL" id="KP792760">
    <property type="protein sequence ID" value="AKL90513.1"/>
    <property type="molecule type" value="mRNA"/>
</dbReference>
<keyword evidence="3" id="KW-0479">Metal-binding</keyword>
<evidence type="ECO:0000256" key="3">
    <source>
        <dbReference type="ARBA" id="ARBA00022723"/>
    </source>
</evidence>
<comment type="similarity">
    <text evidence="2">Belongs to the cytidine and deoxycytidylate deaminase family.</text>
</comment>
<dbReference type="GO" id="GO:0016554">
    <property type="term" value="P:cytidine to uridine editing"/>
    <property type="evidence" value="ECO:0007669"/>
    <property type="project" value="TreeGrafter"/>
</dbReference>
<dbReference type="Gene3D" id="3.40.140.10">
    <property type="entry name" value="Cytidine Deaminase, domain 2"/>
    <property type="match status" value="1"/>
</dbReference>
<comment type="cofactor">
    <cofactor evidence="1">
        <name>Zn(2+)</name>
        <dbReference type="ChEBI" id="CHEBI:29105"/>
    </cofactor>
</comment>
<evidence type="ECO:0000256" key="1">
    <source>
        <dbReference type="ARBA" id="ARBA00001947"/>
    </source>
</evidence>
<dbReference type="Pfam" id="PF18750">
    <property type="entry name" value="SNAD4"/>
    <property type="match status" value="1"/>
</dbReference>
<dbReference type="PROSITE" id="PS51747">
    <property type="entry name" value="CYT_DCMP_DEAMINASES_2"/>
    <property type="match status" value="1"/>
</dbReference>
<protein>
    <submittedName>
        <fullName evidence="6">APOBEC-1</fullName>
    </submittedName>
</protein>
<dbReference type="GO" id="GO:0005737">
    <property type="term" value="C:cytoplasm"/>
    <property type="evidence" value="ECO:0007669"/>
    <property type="project" value="TreeGrafter"/>
</dbReference>
<dbReference type="AlphaFoldDB" id="A0A0M3N0G8"/>
<dbReference type="GO" id="GO:0046872">
    <property type="term" value="F:metal ion binding"/>
    <property type="evidence" value="ECO:0007669"/>
    <property type="project" value="UniProtKB-KW"/>
</dbReference>
<dbReference type="GO" id="GO:0003723">
    <property type="term" value="F:RNA binding"/>
    <property type="evidence" value="ECO:0007669"/>
    <property type="project" value="TreeGrafter"/>
</dbReference>
<proteinExistence type="evidence at transcript level"/>
<dbReference type="PANTHER" id="PTHR13857">
    <property type="entry name" value="MRNA EDITING ENZYME"/>
    <property type="match status" value="1"/>
</dbReference>
<feature type="domain" description="CMP/dCMP-type deaminase" evidence="5">
    <location>
        <begin position="7"/>
        <end position="130"/>
    </location>
</feature>
<organism evidence="6">
    <name type="scientific">Protopterus annectens</name>
    <name type="common">African lungfish</name>
    <dbReference type="NCBI Taxonomy" id="7888"/>
    <lineage>
        <taxon>Eukaryota</taxon>
        <taxon>Metazoa</taxon>
        <taxon>Chordata</taxon>
        <taxon>Craniata</taxon>
        <taxon>Vertebrata</taxon>
        <taxon>Euteleostomi</taxon>
        <taxon>Dipnomorpha</taxon>
        <taxon>Ceratodontiformes</taxon>
        <taxon>Lepidosirenoidei</taxon>
        <taxon>Protopteridae</taxon>
        <taxon>Protopterus</taxon>
    </lineage>
</organism>
<evidence type="ECO:0000256" key="4">
    <source>
        <dbReference type="ARBA" id="ARBA00022801"/>
    </source>
</evidence>
<sequence length="201" mass="24333">MVQKRTSASKTRMTKKVLLSEYQKFYYSPRTCIGYVIQYDEDNVIFQNWICNKRTTHAELQCIYEIKQNSLIKRFTPCTLKWYMSWTPCSECANEIIRFLNKFCQVKLEICAARIYFHKKKDNRRALRNLVKAGVKLTTMRWKDYKSMWRRFGTGEEIKKYEFFEKSSDHKSVNWRWTLKKILKEKDRDSDLENALSLLKI</sequence>
<dbReference type="InterPro" id="IPR002125">
    <property type="entry name" value="CMP_dCMP_dom"/>
</dbReference>
<dbReference type="SUPFAM" id="SSF53927">
    <property type="entry name" value="Cytidine deaminase-like"/>
    <property type="match status" value="1"/>
</dbReference>
<name>A0A0M3N0G8_PROAN</name>
<dbReference type="GO" id="GO:0004126">
    <property type="term" value="F:cytidine deaminase activity"/>
    <property type="evidence" value="ECO:0007669"/>
    <property type="project" value="TreeGrafter"/>
</dbReference>